<evidence type="ECO:0000256" key="1">
    <source>
        <dbReference type="SAM" id="MobiDB-lite"/>
    </source>
</evidence>
<keyword evidence="3" id="KW-1185">Reference proteome</keyword>
<reference evidence="3" key="1">
    <citation type="journal article" date="2019" name="Int. J. Syst. Evol. Microbiol.">
        <title>The Global Catalogue of Microorganisms (GCM) 10K type strain sequencing project: providing services to taxonomists for standard genome sequencing and annotation.</title>
        <authorList>
            <consortium name="The Broad Institute Genomics Platform"/>
            <consortium name="The Broad Institute Genome Sequencing Center for Infectious Disease"/>
            <person name="Wu L."/>
            <person name="Ma J."/>
        </authorList>
    </citation>
    <scope>NUCLEOTIDE SEQUENCE [LARGE SCALE GENOMIC DNA]</scope>
    <source>
        <strain evidence="3">JCM 4602</strain>
    </source>
</reference>
<organism evidence="2 3">
    <name type="scientific">Streptomyces rubiginosohelvolus</name>
    <dbReference type="NCBI Taxonomy" id="67362"/>
    <lineage>
        <taxon>Bacteria</taxon>
        <taxon>Bacillati</taxon>
        <taxon>Actinomycetota</taxon>
        <taxon>Actinomycetes</taxon>
        <taxon>Kitasatosporales</taxon>
        <taxon>Streptomycetaceae</taxon>
        <taxon>Streptomyces</taxon>
    </lineage>
</organism>
<comment type="caution">
    <text evidence="2">The sequence shown here is derived from an EMBL/GenBank/DDBJ whole genome shotgun (WGS) entry which is preliminary data.</text>
</comment>
<evidence type="ECO:0000313" key="2">
    <source>
        <dbReference type="EMBL" id="GGZ75301.1"/>
    </source>
</evidence>
<gene>
    <name evidence="2" type="ORF">GCM10010328_57680</name>
</gene>
<evidence type="ECO:0000313" key="3">
    <source>
        <dbReference type="Proteomes" id="UP000624183"/>
    </source>
</evidence>
<proteinExistence type="predicted"/>
<feature type="compositionally biased region" description="Polar residues" evidence="1">
    <location>
        <begin position="34"/>
        <end position="49"/>
    </location>
</feature>
<feature type="compositionally biased region" description="Basic and acidic residues" evidence="1">
    <location>
        <begin position="50"/>
        <end position="74"/>
    </location>
</feature>
<feature type="region of interest" description="Disordered" evidence="1">
    <location>
        <begin position="1"/>
        <end position="100"/>
    </location>
</feature>
<sequence>MPFRVPARNEESAFEGTPPISVGAQDSAKVSLVGTAQQPGRQAPLTGNQARKDLIESDSPERENAKAKNLESETVRPASTGNRTRKSLIESETQDSKTKK</sequence>
<dbReference type="Proteomes" id="UP000624183">
    <property type="component" value="Unassembled WGS sequence"/>
</dbReference>
<dbReference type="EMBL" id="BMUW01000016">
    <property type="protein sequence ID" value="GGZ75301.1"/>
    <property type="molecule type" value="Genomic_DNA"/>
</dbReference>
<protein>
    <submittedName>
        <fullName evidence="2">Uncharacterized protein</fullName>
    </submittedName>
</protein>
<accession>A0ABQ3CBR1</accession>
<name>A0ABQ3CBR1_9ACTN</name>